<keyword evidence="1" id="KW-1133">Transmembrane helix</keyword>
<dbReference type="OMA" id="RFIVNRT"/>
<proteinExistence type="predicted"/>
<organism evidence="2 4">
    <name type="scientific">Neospora caninum (strain Liverpool)</name>
    <dbReference type="NCBI Taxonomy" id="572307"/>
    <lineage>
        <taxon>Eukaryota</taxon>
        <taxon>Sar</taxon>
        <taxon>Alveolata</taxon>
        <taxon>Apicomplexa</taxon>
        <taxon>Conoidasida</taxon>
        <taxon>Coccidia</taxon>
        <taxon>Eucoccidiorida</taxon>
        <taxon>Eimeriorina</taxon>
        <taxon>Sarcocystidae</taxon>
        <taxon>Neospora</taxon>
    </lineage>
</organism>
<reference evidence="4" key="3">
    <citation type="journal article" date="2012" name="PLoS Pathog.">
        <title>Comparative genomics of the apicomplexan parasites Toxoplasma gondii and Neospora caninum: Coccidia differing in host range and transmission strategy.</title>
        <authorList>
            <person name="Reid A.J."/>
            <person name="Vermont S.J."/>
            <person name="Cotton J.A."/>
            <person name="Harris D."/>
            <person name="Hill-Cawthorne G.A."/>
            <person name="Konen-Waisman S."/>
            <person name="Latham S.M."/>
            <person name="Mourier T."/>
            <person name="Norton R."/>
            <person name="Quail M.A."/>
            <person name="Sanders M."/>
            <person name="Shanmugam D."/>
            <person name="Sohal A."/>
            <person name="Wasmuth J.D."/>
            <person name="Brunk B."/>
            <person name="Grigg M.E."/>
            <person name="Howard J.C."/>
            <person name="Parkinson J."/>
            <person name="Roos D.S."/>
            <person name="Trees A.J."/>
            <person name="Berriman M."/>
            <person name="Pain A."/>
            <person name="Wastling J.M."/>
        </authorList>
    </citation>
    <scope>NUCLEOTIDE SEQUENCE [LARGE SCALE GENOMIC DNA]</scope>
    <source>
        <strain evidence="4">Liverpool</strain>
    </source>
</reference>
<name>F0VBX7_NEOCL</name>
<evidence type="ECO:0000256" key="1">
    <source>
        <dbReference type="SAM" id="Phobius"/>
    </source>
</evidence>
<reference evidence="2" key="2">
    <citation type="submission" date="2011-03" db="EMBL/GenBank/DDBJ databases">
        <title>Comparative genomics and transcriptomics of Neospora caninum and Toxoplasma gondii.</title>
        <authorList>
            <person name="Reid A.J."/>
            <person name="Sohal A."/>
            <person name="Harris D."/>
            <person name="Quail M."/>
            <person name="Sanders M."/>
            <person name="Berriman M."/>
            <person name="Wastling J.M."/>
            <person name="Pain A."/>
        </authorList>
    </citation>
    <scope>NUCLEOTIDE SEQUENCE</scope>
    <source>
        <strain evidence="2">Liverpool</strain>
    </source>
</reference>
<dbReference type="eggNOG" id="ENOG502QZQT">
    <property type="taxonomic scope" value="Eukaryota"/>
</dbReference>
<dbReference type="AlphaFoldDB" id="F0VBX7"/>
<reference evidence="2" key="1">
    <citation type="submission" date="2011-02" db="EMBL/GenBank/DDBJ databases">
        <authorList>
            <person name="Aslett M."/>
        </authorList>
    </citation>
    <scope>NUCLEOTIDE SEQUENCE</scope>
    <source>
        <strain evidence="2">Liverpool</strain>
    </source>
</reference>
<evidence type="ECO:0008006" key="5">
    <source>
        <dbReference type="Google" id="ProtNLM"/>
    </source>
</evidence>
<evidence type="ECO:0000313" key="4">
    <source>
        <dbReference type="Proteomes" id="UP000007494"/>
    </source>
</evidence>
<dbReference type="GeneID" id="13440097"/>
<protein>
    <recommendedName>
        <fullName evidence="5">Transmembrane protein</fullName>
    </recommendedName>
</protein>
<sequence length="200" mass="21485">MSTMATGPSQAIRFIVNRTGNLPVIKDAQIDPTWTVDRIIRECFASELAEGEHVRLIYMGHVLQGNATLSFSLSGNSPYAGVVRSNGASAPAASSGLCTIHAHIRADSGPAGRAAPRNLNHDGSTVAGGGDWSTTVLRVASFIILGACWYHRAISPIDYTIVSTAILCVFTAIFLLCMRSVFDMSLRTLLRILRLPRLLS</sequence>
<evidence type="ECO:0000313" key="2">
    <source>
        <dbReference type="EMBL" id="CBZ51111.1"/>
    </source>
</evidence>
<dbReference type="OrthoDB" id="329856at2759"/>
<dbReference type="Proteomes" id="UP000007494">
    <property type="component" value="Chromosome IX"/>
</dbReference>
<dbReference type="InParanoid" id="F0VBX7"/>
<dbReference type="VEuPathDB" id="ToxoDB:NCLIV_041860"/>
<reference evidence="3" key="4">
    <citation type="journal article" date="2015" name="PLoS ONE">
        <title>Comprehensive Evaluation of Toxoplasma gondii VEG and Neospora caninum LIV Genomes with Tachyzoite Stage Transcriptome and Proteome Defines Novel Transcript Features.</title>
        <authorList>
            <person name="Ramaprasad A."/>
            <person name="Mourier T."/>
            <person name="Naeem R."/>
            <person name="Malas T.B."/>
            <person name="Moussa E."/>
            <person name="Panigrahi A."/>
            <person name="Vermont S.J."/>
            <person name="Otto T.D."/>
            <person name="Wastling J."/>
            <person name="Pain A."/>
        </authorList>
    </citation>
    <scope>NUCLEOTIDE SEQUENCE</scope>
    <source>
        <strain evidence="3">Liverpool</strain>
    </source>
</reference>
<dbReference type="InterPro" id="IPR029071">
    <property type="entry name" value="Ubiquitin-like_domsf"/>
</dbReference>
<dbReference type="SUPFAM" id="SSF54236">
    <property type="entry name" value="Ubiquitin-like"/>
    <property type="match status" value="1"/>
</dbReference>
<accession>F0VBX7</accession>
<evidence type="ECO:0000313" key="3">
    <source>
        <dbReference type="EMBL" id="CEL68418.1"/>
    </source>
</evidence>
<feature type="transmembrane region" description="Helical" evidence="1">
    <location>
        <begin position="159"/>
        <end position="182"/>
    </location>
</feature>
<keyword evidence="1" id="KW-0472">Membrane</keyword>
<keyword evidence="4" id="KW-1185">Reference proteome</keyword>
<dbReference type="EMBL" id="FR823385">
    <property type="protein sequence ID" value="CBZ51111.1"/>
    <property type="molecule type" value="Genomic_DNA"/>
</dbReference>
<dbReference type="RefSeq" id="XP_003881144.1">
    <property type="nucleotide sequence ID" value="XM_003881095.1"/>
</dbReference>
<dbReference type="EMBL" id="LN714484">
    <property type="protein sequence ID" value="CEL68418.1"/>
    <property type="molecule type" value="Genomic_DNA"/>
</dbReference>
<keyword evidence="1" id="KW-0812">Transmembrane</keyword>
<gene>
    <name evidence="3" type="ORF">BN1204_041860</name>
    <name evidence="2" type="ORF">NCLIV_041860</name>
</gene>